<feature type="transmembrane region" description="Helical" evidence="9">
    <location>
        <begin position="364"/>
        <end position="385"/>
    </location>
</feature>
<dbReference type="InterPro" id="IPR005829">
    <property type="entry name" value="Sugar_transporter_CS"/>
</dbReference>
<organism evidence="11 12">
    <name type="scientific">Candidatus Francisella endociliophora</name>
    <dbReference type="NCBI Taxonomy" id="653937"/>
    <lineage>
        <taxon>Bacteria</taxon>
        <taxon>Pseudomonadati</taxon>
        <taxon>Pseudomonadota</taxon>
        <taxon>Gammaproteobacteria</taxon>
        <taxon>Thiotrichales</taxon>
        <taxon>Francisellaceae</taxon>
        <taxon>Francisella</taxon>
    </lineage>
</organism>
<evidence type="ECO:0000256" key="4">
    <source>
        <dbReference type="ARBA" id="ARBA00022475"/>
    </source>
</evidence>
<name>A0A097EN13_9GAMM</name>
<keyword evidence="6" id="KW-0769">Symport</keyword>
<evidence type="ECO:0000256" key="2">
    <source>
        <dbReference type="ARBA" id="ARBA00008240"/>
    </source>
</evidence>
<keyword evidence="12" id="KW-1185">Reference proteome</keyword>
<dbReference type="InterPro" id="IPR036259">
    <property type="entry name" value="MFS_trans_sf"/>
</dbReference>
<feature type="transmembrane region" description="Helical" evidence="9">
    <location>
        <begin position="267"/>
        <end position="287"/>
    </location>
</feature>
<feature type="transmembrane region" description="Helical" evidence="9">
    <location>
        <begin position="391"/>
        <end position="411"/>
    </location>
</feature>
<feature type="transmembrane region" description="Helical" evidence="9">
    <location>
        <begin position="299"/>
        <end position="316"/>
    </location>
</feature>
<feature type="transmembrane region" description="Helical" evidence="9">
    <location>
        <begin position="80"/>
        <end position="98"/>
    </location>
</feature>
<dbReference type="InterPro" id="IPR020846">
    <property type="entry name" value="MFS_dom"/>
</dbReference>
<dbReference type="HOGENOM" id="CLU_001265_39_0_6"/>
<evidence type="ECO:0000256" key="1">
    <source>
        <dbReference type="ARBA" id="ARBA00004651"/>
    </source>
</evidence>
<keyword evidence="7 9" id="KW-1133">Transmembrane helix</keyword>
<dbReference type="eggNOG" id="COG0477">
    <property type="taxonomic scope" value="Bacteria"/>
</dbReference>
<dbReference type="InterPro" id="IPR011701">
    <property type="entry name" value="MFS"/>
</dbReference>
<sequence>MSNISKKHIFFAAASTVVEWYDFMLFAYLTPVIAHIFFPDASKYTAILMTFGVFAAGFFMGPIGSVVMGSFGDRFGRRKALVISAMMMILPMFIITILPSYNGIGIVAPIILVFMRLLQGFSIGGSYGGVMVFMIESTKPNRRGFIASFATMSSGTGVFLASLVTMVLFGIFSSEVLDAWGWRIGYVIGLALALIALVMRLSIPESYLFEEMQSEGELSSKPVREMFNIQKGPLFFAISLSAYANIAYYLVLSYLSTHFIDLNYSEFSALAIVTLFSLIFSFSAPLWGLLSDYVGRKPLIIFSILIYIFLSYPSFILMKEGYFYLILSMIFLSIPLMAIWGSYGAAAPELFSVKYRYSGNALSYNIGNSFFGGTIPFIVTALVVASGSMLAPSWVLILASVVMIPIIYLMPETSALTRRKKS</sequence>
<evidence type="ECO:0000313" key="12">
    <source>
        <dbReference type="Proteomes" id="UP000029672"/>
    </source>
</evidence>
<keyword evidence="5 9" id="KW-0812">Transmembrane</keyword>
<evidence type="ECO:0000313" key="11">
    <source>
        <dbReference type="EMBL" id="AIT08956.1"/>
    </source>
</evidence>
<dbReference type="AlphaFoldDB" id="A0A097EN13"/>
<keyword evidence="8 9" id="KW-0472">Membrane</keyword>
<dbReference type="EMBL" id="CP009574">
    <property type="protein sequence ID" value="AIT08956.1"/>
    <property type="molecule type" value="Genomic_DNA"/>
</dbReference>
<evidence type="ECO:0000259" key="10">
    <source>
        <dbReference type="PROSITE" id="PS50850"/>
    </source>
</evidence>
<dbReference type="InterPro" id="IPR051084">
    <property type="entry name" value="H+-coupled_symporters"/>
</dbReference>
<dbReference type="PANTHER" id="PTHR43528:SF1">
    <property type="entry name" value="ALPHA-KETOGLUTARATE PERMEASE"/>
    <property type="match status" value="1"/>
</dbReference>
<dbReference type="GO" id="GO:0005886">
    <property type="term" value="C:plasma membrane"/>
    <property type="evidence" value="ECO:0007669"/>
    <property type="project" value="UniProtKB-SubCell"/>
</dbReference>
<comment type="similarity">
    <text evidence="2">Belongs to the major facilitator superfamily. Metabolite:H+ Symporter (MHS) family (TC 2.A.1.6) family.</text>
</comment>
<feature type="transmembrane region" description="Helical" evidence="9">
    <location>
        <begin position="44"/>
        <end position="68"/>
    </location>
</feature>
<dbReference type="PROSITE" id="PS00217">
    <property type="entry name" value="SUGAR_TRANSPORT_2"/>
    <property type="match status" value="1"/>
</dbReference>
<dbReference type="Pfam" id="PF00083">
    <property type="entry name" value="Sugar_tr"/>
    <property type="match status" value="1"/>
</dbReference>
<dbReference type="PROSITE" id="PS50850">
    <property type="entry name" value="MFS"/>
    <property type="match status" value="1"/>
</dbReference>
<comment type="subcellular location">
    <subcellularLocation>
        <location evidence="1">Cell membrane</location>
        <topology evidence="1">Multi-pass membrane protein</topology>
    </subcellularLocation>
</comment>
<gene>
    <name evidence="11" type="ORF">LO80_02460</name>
</gene>
<dbReference type="Proteomes" id="UP000029672">
    <property type="component" value="Chromosome"/>
</dbReference>
<feature type="transmembrane region" description="Helical" evidence="9">
    <location>
        <begin position="20"/>
        <end position="38"/>
    </location>
</feature>
<feature type="domain" description="Major facilitator superfamily (MFS) profile" evidence="10">
    <location>
        <begin position="8"/>
        <end position="414"/>
    </location>
</feature>
<evidence type="ECO:0000256" key="7">
    <source>
        <dbReference type="ARBA" id="ARBA00022989"/>
    </source>
</evidence>
<evidence type="ECO:0000256" key="5">
    <source>
        <dbReference type="ARBA" id="ARBA00022692"/>
    </source>
</evidence>
<dbReference type="OrthoDB" id="3690818at2"/>
<dbReference type="GO" id="GO:0015293">
    <property type="term" value="F:symporter activity"/>
    <property type="evidence" value="ECO:0007669"/>
    <property type="project" value="UniProtKB-KW"/>
</dbReference>
<reference evidence="11 12" key="1">
    <citation type="submission" date="2014-10" db="EMBL/GenBank/DDBJ databases">
        <title>Whole genome sequence of Francisella endociliophora strain FSC1006, isolated from a laboratory culture of the marine ciliate Euplotes raikovi.</title>
        <authorList>
            <person name="Granberg M."/>
            <person name="Backman S."/>
            <person name="Lundmark E."/>
            <person name="Nilsson E."/>
            <person name="Karlsson E."/>
            <person name="Thelaus J."/>
            <person name="Ohrman C."/>
            <person name="Larkeryd A."/>
            <person name="Stenberg P."/>
        </authorList>
    </citation>
    <scope>NUCLEOTIDE SEQUENCE [LARGE SCALE GENOMIC DNA]</scope>
    <source>
        <strain evidence="11 12">FSC1006</strain>
    </source>
</reference>
<dbReference type="SUPFAM" id="SSF103473">
    <property type="entry name" value="MFS general substrate transporter"/>
    <property type="match status" value="1"/>
</dbReference>
<feature type="transmembrane region" description="Helical" evidence="9">
    <location>
        <begin position="104"/>
        <end position="133"/>
    </location>
</feature>
<feature type="transmembrane region" description="Helical" evidence="9">
    <location>
        <begin position="184"/>
        <end position="203"/>
    </location>
</feature>
<dbReference type="STRING" id="1547445.LO80_02460"/>
<feature type="transmembrane region" description="Helical" evidence="9">
    <location>
        <begin position="234"/>
        <end position="255"/>
    </location>
</feature>
<keyword evidence="3" id="KW-0813">Transport</keyword>
<dbReference type="InterPro" id="IPR005828">
    <property type="entry name" value="MFS_sugar_transport-like"/>
</dbReference>
<feature type="transmembrane region" description="Helical" evidence="9">
    <location>
        <begin position="145"/>
        <end position="172"/>
    </location>
</feature>
<dbReference type="PANTHER" id="PTHR43528">
    <property type="entry name" value="ALPHA-KETOGLUTARATE PERMEASE"/>
    <property type="match status" value="1"/>
</dbReference>
<keyword evidence="4" id="KW-1003">Cell membrane</keyword>
<feature type="transmembrane region" description="Helical" evidence="9">
    <location>
        <begin position="322"/>
        <end position="343"/>
    </location>
</feature>
<dbReference type="Gene3D" id="1.20.1250.20">
    <property type="entry name" value="MFS general substrate transporter like domains"/>
    <property type="match status" value="2"/>
</dbReference>
<dbReference type="RefSeq" id="WP_040008233.1">
    <property type="nucleotide sequence ID" value="NZ_CP009574.1"/>
</dbReference>
<evidence type="ECO:0000256" key="6">
    <source>
        <dbReference type="ARBA" id="ARBA00022847"/>
    </source>
</evidence>
<proteinExistence type="inferred from homology"/>
<evidence type="ECO:0000256" key="3">
    <source>
        <dbReference type="ARBA" id="ARBA00022448"/>
    </source>
</evidence>
<dbReference type="Pfam" id="PF07690">
    <property type="entry name" value="MFS_1"/>
    <property type="match status" value="1"/>
</dbReference>
<evidence type="ECO:0000256" key="9">
    <source>
        <dbReference type="SAM" id="Phobius"/>
    </source>
</evidence>
<protein>
    <submittedName>
        <fullName evidence="11">MFS transporter</fullName>
    </submittedName>
</protein>
<evidence type="ECO:0000256" key="8">
    <source>
        <dbReference type="ARBA" id="ARBA00023136"/>
    </source>
</evidence>
<accession>A0A097EN13</accession>
<dbReference type="KEGG" id="frf:LO80_02460"/>